<evidence type="ECO:0000313" key="5">
    <source>
        <dbReference type="EMBL" id="NYI77533.1"/>
    </source>
</evidence>
<dbReference type="PIRSF" id="PIRSF006078">
    <property type="entry name" value="GlxK"/>
    <property type="match status" value="1"/>
</dbReference>
<evidence type="ECO:0000313" key="6">
    <source>
        <dbReference type="Proteomes" id="UP000564496"/>
    </source>
</evidence>
<dbReference type="EC" id="2.7.1.31" evidence="5"/>
<gene>
    <name evidence="5" type="ORF">BJ988_002181</name>
</gene>
<accession>A0A7Z0DLE1</accession>
<comment type="similarity">
    <text evidence="1 4">Belongs to the glycerate kinase type-1 family.</text>
</comment>
<dbReference type="RefSeq" id="WP_179658009.1">
    <property type="nucleotide sequence ID" value="NZ_JACBZR010000001.1"/>
</dbReference>
<dbReference type="Gene3D" id="3.90.1510.10">
    <property type="entry name" value="Glycerate kinase, domain 2"/>
    <property type="match status" value="1"/>
</dbReference>
<keyword evidence="6" id="KW-1185">Reference proteome</keyword>
<dbReference type="GO" id="GO:0008887">
    <property type="term" value="F:glycerate kinase activity"/>
    <property type="evidence" value="ECO:0007669"/>
    <property type="project" value="UniProtKB-UniRule"/>
</dbReference>
<name>A0A7Z0DLE1_9ACTN</name>
<dbReference type="InterPro" id="IPR018197">
    <property type="entry name" value="Glycerate_kinase_RE-like"/>
</dbReference>
<comment type="caution">
    <text evidence="5">The sequence shown here is derived from an EMBL/GenBank/DDBJ whole genome shotgun (WGS) entry which is preliminary data.</text>
</comment>
<evidence type="ECO:0000256" key="1">
    <source>
        <dbReference type="ARBA" id="ARBA00006284"/>
    </source>
</evidence>
<evidence type="ECO:0000256" key="4">
    <source>
        <dbReference type="PIRNR" id="PIRNR006078"/>
    </source>
</evidence>
<evidence type="ECO:0000256" key="2">
    <source>
        <dbReference type="ARBA" id="ARBA00022679"/>
    </source>
</evidence>
<dbReference type="InterPro" id="IPR036129">
    <property type="entry name" value="Glycerate_kinase_sf"/>
</dbReference>
<proteinExistence type="inferred from homology"/>
<dbReference type="InterPro" id="IPR004381">
    <property type="entry name" value="Glycerate_kinase"/>
</dbReference>
<dbReference type="AlphaFoldDB" id="A0A7Z0DLE1"/>
<dbReference type="Pfam" id="PF02595">
    <property type="entry name" value="Gly_kinase"/>
    <property type="match status" value="1"/>
</dbReference>
<dbReference type="EMBL" id="JACBZR010000001">
    <property type="protein sequence ID" value="NYI77533.1"/>
    <property type="molecule type" value="Genomic_DNA"/>
</dbReference>
<dbReference type="SUPFAM" id="SSF110738">
    <property type="entry name" value="Glycerate kinase I"/>
    <property type="match status" value="1"/>
</dbReference>
<organism evidence="5 6">
    <name type="scientific">Nocardioides panzhihuensis</name>
    <dbReference type="NCBI Taxonomy" id="860243"/>
    <lineage>
        <taxon>Bacteria</taxon>
        <taxon>Bacillati</taxon>
        <taxon>Actinomycetota</taxon>
        <taxon>Actinomycetes</taxon>
        <taxon>Propionibacteriales</taxon>
        <taxon>Nocardioidaceae</taxon>
        <taxon>Nocardioides</taxon>
    </lineage>
</organism>
<keyword evidence="3 4" id="KW-0418">Kinase</keyword>
<evidence type="ECO:0000256" key="3">
    <source>
        <dbReference type="ARBA" id="ARBA00022777"/>
    </source>
</evidence>
<protein>
    <submittedName>
        <fullName evidence="5">Glycerate kinase</fullName>
        <ecNumber evidence="5">2.7.1.31</ecNumber>
    </submittedName>
</protein>
<dbReference type="NCBIfam" id="TIGR00045">
    <property type="entry name" value="glycerate kinase"/>
    <property type="match status" value="1"/>
</dbReference>
<dbReference type="Proteomes" id="UP000564496">
    <property type="component" value="Unassembled WGS sequence"/>
</dbReference>
<dbReference type="InterPro" id="IPR018193">
    <property type="entry name" value="Glyc_kinase_flavodox-like_fold"/>
</dbReference>
<reference evidence="5 6" key="1">
    <citation type="submission" date="2020-07" db="EMBL/GenBank/DDBJ databases">
        <title>Sequencing the genomes of 1000 actinobacteria strains.</title>
        <authorList>
            <person name="Klenk H.-P."/>
        </authorList>
    </citation>
    <scope>NUCLEOTIDE SEQUENCE [LARGE SCALE GENOMIC DNA]</scope>
    <source>
        <strain evidence="5 6">DSM 26487</strain>
    </source>
</reference>
<dbReference type="GO" id="GO:0031388">
    <property type="term" value="P:organic acid phosphorylation"/>
    <property type="evidence" value="ECO:0007669"/>
    <property type="project" value="UniProtKB-UniRule"/>
</dbReference>
<keyword evidence="2 4" id="KW-0808">Transferase</keyword>
<dbReference type="Gene3D" id="3.40.50.10350">
    <property type="entry name" value="Glycerate kinase, domain 1"/>
    <property type="match status" value="1"/>
</dbReference>
<sequence>MRVVIAPDSFKGSCDSPAAAAAIAAGWRRGAPDWETVSLPVADGGEGTLHALVGSLGGRIVRHTVTGPNGQPVSAELGLIPAEEPGGPLTGVVEMASASGLHLVEPTPASAAAATSYGTGELIRAALDAGAERLLLTLGGSATTDGGAGMAQALGVRFSSSTGASIAPGGVGLQDIAAVDLSGVHPGLARCEVVAACDVDSPLHGPRGAAYVFGPQKGAEDATVRMLDDGLRRLGEVCGELADPATPGAGAAGGLGFAALAFLGADLRSGFELVADAVGLASAIAGADLVITGEGRLDTQSLGGKTPVGVMRLAQAHDVPVVVIAGDVSQGADQAIAAGMTAVFSAAPGPGPLHEALDRVESDLSRTAESIARVWGVAAGARL</sequence>
<dbReference type="PANTHER" id="PTHR21599:SF0">
    <property type="entry name" value="GLYCERATE KINASE"/>
    <property type="match status" value="1"/>
</dbReference>
<dbReference type="PANTHER" id="PTHR21599">
    <property type="entry name" value="GLYCERATE KINASE"/>
    <property type="match status" value="1"/>
</dbReference>